<reference evidence="2" key="1">
    <citation type="submission" date="2025-02" db="EMBL/GenBank/DDBJ databases">
        <authorList>
            <consortium name="NCBI Genome Project"/>
        </authorList>
    </citation>
    <scope>NUCLEOTIDE SEQUENCE</scope>
</reference>
<dbReference type="VEuPathDB" id="FungiDB:An03g02200"/>
<evidence type="ECO:0000256" key="1">
    <source>
        <dbReference type="SAM" id="MobiDB-lite"/>
    </source>
</evidence>
<dbReference type="AlphaFoldDB" id="A0AAJ8DYG3"/>
<gene>
    <name evidence="2" type="ORF">An03g02200</name>
</gene>
<proteinExistence type="predicted"/>
<protein>
    <submittedName>
        <fullName evidence="2">Uncharacterized protein</fullName>
    </submittedName>
</protein>
<dbReference type="GeneID" id="84590650"/>
<dbReference type="RefSeq" id="XP_059600259.1">
    <property type="nucleotide sequence ID" value="XM_059746955.1"/>
</dbReference>
<reference evidence="2" key="2">
    <citation type="submission" date="2025-08" db="UniProtKB">
        <authorList>
            <consortium name="RefSeq"/>
        </authorList>
    </citation>
    <scope>IDENTIFICATION</scope>
</reference>
<evidence type="ECO:0000313" key="2">
    <source>
        <dbReference type="RefSeq" id="XP_059600259.1"/>
    </source>
</evidence>
<dbReference type="KEGG" id="ang:An03g02200"/>
<accession>A0AAJ8DYG3</accession>
<feature type="region of interest" description="Disordered" evidence="1">
    <location>
        <begin position="47"/>
        <end position="70"/>
    </location>
</feature>
<sequence>MKFMLTRVEHTQPKYGIQVIPTPPPESGAFRVCYRWFIGQRTYDEKQNVPKRAGKASDVGQDPRAPSLADRPRTVDFRWQSSSYHWILPSQPVIYAGRIKIGIQPDSPSPEVTVSVYVRHQWLMRGPMGPNSGPPHKEERESSPIDDITEPSWGIANAAPLVYIFVSSSQTLTAQYRRDTAITVCKSDAHFI</sequence>
<name>A0AAJ8DYG3_ASPNG</name>
<organism evidence="2">
    <name type="scientific">Aspergillus niger</name>
    <dbReference type="NCBI Taxonomy" id="5061"/>
    <lineage>
        <taxon>Eukaryota</taxon>
        <taxon>Fungi</taxon>
        <taxon>Dikarya</taxon>
        <taxon>Ascomycota</taxon>
        <taxon>Pezizomycotina</taxon>
        <taxon>Eurotiomycetes</taxon>
        <taxon>Eurotiomycetidae</taxon>
        <taxon>Eurotiales</taxon>
        <taxon>Aspergillaceae</taxon>
        <taxon>Aspergillus</taxon>
        <taxon>Aspergillus subgen. Circumdati</taxon>
    </lineage>
</organism>